<keyword evidence="1" id="KW-0489">Methyltransferase</keyword>
<protein>
    <submittedName>
        <fullName evidence="1">Methyltransferase LaeA</fullName>
    </submittedName>
</protein>
<evidence type="ECO:0000313" key="2">
    <source>
        <dbReference type="Proteomes" id="UP001497700"/>
    </source>
</evidence>
<sequence>MAHNGNGSIYGQNGAPVAPPSTIARIENRVKPEEWWYTENGRSYDTFRRGKYMFPMDEGEMDRLDIFHKFFLIARQDTSNYGGLCQRPLPPHPRILDLGCGTGIWVIDMADRHQGRANILGWDLSLIQPQRIPPGVEFQRRDIEDPWTGVEEASFDLIHMKMLAGSVENWSSLYGRILKYLKPGTGLFEHVEIDFTPKSEHGELPEDSALRIWVRELTEAMDRAGRPLAANPNTVGILQRLGYVDVEQVTKRIPFNAWPDNEQEKQMGTWFNLGLTQGLLALTIAPLTRMNGYDPEQVADLCNRVRKEMCSRGMRTFCTMYIWTARRPSMPGQRA</sequence>
<reference evidence="1 2" key="1">
    <citation type="journal article" date="2022" name="New Phytol.">
        <title>Ecological generalism drives hyperdiversity of secondary metabolite gene clusters in xylarialean endophytes.</title>
        <authorList>
            <person name="Franco M.E.E."/>
            <person name="Wisecaver J.H."/>
            <person name="Arnold A.E."/>
            <person name="Ju Y.M."/>
            <person name="Slot J.C."/>
            <person name="Ahrendt S."/>
            <person name="Moore L.P."/>
            <person name="Eastman K.E."/>
            <person name="Scott K."/>
            <person name="Konkel Z."/>
            <person name="Mondo S.J."/>
            <person name="Kuo A."/>
            <person name="Hayes R.D."/>
            <person name="Haridas S."/>
            <person name="Andreopoulos B."/>
            <person name="Riley R."/>
            <person name="LaButti K."/>
            <person name="Pangilinan J."/>
            <person name="Lipzen A."/>
            <person name="Amirebrahimi M."/>
            <person name="Yan J."/>
            <person name="Adam C."/>
            <person name="Keymanesh K."/>
            <person name="Ng V."/>
            <person name="Louie K."/>
            <person name="Northen T."/>
            <person name="Drula E."/>
            <person name="Henrissat B."/>
            <person name="Hsieh H.M."/>
            <person name="Youens-Clark K."/>
            <person name="Lutzoni F."/>
            <person name="Miadlikowska J."/>
            <person name="Eastwood D.C."/>
            <person name="Hamelin R.C."/>
            <person name="Grigoriev I.V."/>
            <person name="U'Ren J.M."/>
        </authorList>
    </citation>
    <scope>NUCLEOTIDE SEQUENCE [LARGE SCALE GENOMIC DNA]</scope>
    <source>
        <strain evidence="1 2">CBS 119005</strain>
    </source>
</reference>
<gene>
    <name evidence="1" type="ORF">F4820DRAFT_176041</name>
</gene>
<accession>A0ACB9YJ89</accession>
<comment type="caution">
    <text evidence="1">The sequence shown here is derived from an EMBL/GenBank/DDBJ whole genome shotgun (WGS) entry which is preliminary data.</text>
</comment>
<dbReference type="EMBL" id="MU393645">
    <property type="protein sequence ID" value="KAI4859272.1"/>
    <property type="molecule type" value="Genomic_DNA"/>
</dbReference>
<organism evidence="1 2">
    <name type="scientific">Hypoxylon rubiginosum</name>
    <dbReference type="NCBI Taxonomy" id="110542"/>
    <lineage>
        <taxon>Eukaryota</taxon>
        <taxon>Fungi</taxon>
        <taxon>Dikarya</taxon>
        <taxon>Ascomycota</taxon>
        <taxon>Pezizomycotina</taxon>
        <taxon>Sordariomycetes</taxon>
        <taxon>Xylariomycetidae</taxon>
        <taxon>Xylariales</taxon>
        <taxon>Hypoxylaceae</taxon>
        <taxon>Hypoxylon</taxon>
    </lineage>
</organism>
<name>A0ACB9YJ89_9PEZI</name>
<proteinExistence type="predicted"/>
<keyword evidence="1" id="KW-0808">Transferase</keyword>
<keyword evidence="2" id="KW-1185">Reference proteome</keyword>
<dbReference type="Proteomes" id="UP001497700">
    <property type="component" value="Unassembled WGS sequence"/>
</dbReference>
<evidence type="ECO:0000313" key="1">
    <source>
        <dbReference type="EMBL" id="KAI4859272.1"/>
    </source>
</evidence>